<evidence type="ECO:0000256" key="2">
    <source>
        <dbReference type="ARBA" id="ARBA00023242"/>
    </source>
</evidence>
<keyword evidence="1 3" id="KW-0238">DNA-binding</keyword>
<protein>
    <recommendedName>
        <fullName evidence="5">HMG box domain-containing protein</fullName>
    </recommendedName>
</protein>
<feature type="compositionally biased region" description="Low complexity" evidence="4">
    <location>
        <begin position="360"/>
        <end position="375"/>
    </location>
</feature>
<feature type="region of interest" description="Disordered" evidence="4">
    <location>
        <begin position="95"/>
        <end position="395"/>
    </location>
</feature>
<reference evidence="6" key="1">
    <citation type="submission" date="2023-03" db="EMBL/GenBank/DDBJ databases">
        <title>Massive genome expansion in bonnet fungi (Mycena s.s.) driven by repeated elements and novel gene families across ecological guilds.</title>
        <authorList>
            <consortium name="Lawrence Berkeley National Laboratory"/>
            <person name="Harder C.B."/>
            <person name="Miyauchi S."/>
            <person name="Viragh M."/>
            <person name="Kuo A."/>
            <person name="Thoen E."/>
            <person name="Andreopoulos B."/>
            <person name="Lu D."/>
            <person name="Skrede I."/>
            <person name="Drula E."/>
            <person name="Henrissat B."/>
            <person name="Morin E."/>
            <person name="Kohler A."/>
            <person name="Barry K."/>
            <person name="LaButti K."/>
            <person name="Morin E."/>
            <person name="Salamov A."/>
            <person name="Lipzen A."/>
            <person name="Mereny Z."/>
            <person name="Hegedus B."/>
            <person name="Baldrian P."/>
            <person name="Stursova M."/>
            <person name="Weitz H."/>
            <person name="Taylor A."/>
            <person name="Grigoriev I.V."/>
            <person name="Nagy L.G."/>
            <person name="Martin F."/>
            <person name="Kauserud H."/>
        </authorList>
    </citation>
    <scope>NUCLEOTIDE SEQUENCE</scope>
    <source>
        <strain evidence="6">CBHHK002</strain>
    </source>
</reference>
<dbReference type="GO" id="GO:0045165">
    <property type="term" value="P:cell fate commitment"/>
    <property type="evidence" value="ECO:0007669"/>
    <property type="project" value="TreeGrafter"/>
</dbReference>
<evidence type="ECO:0000256" key="3">
    <source>
        <dbReference type="PROSITE-ProRule" id="PRU00267"/>
    </source>
</evidence>
<dbReference type="PROSITE" id="PS50118">
    <property type="entry name" value="HMG_BOX_2"/>
    <property type="match status" value="1"/>
</dbReference>
<evidence type="ECO:0000256" key="1">
    <source>
        <dbReference type="ARBA" id="ARBA00023125"/>
    </source>
</evidence>
<feature type="compositionally biased region" description="Polar residues" evidence="4">
    <location>
        <begin position="188"/>
        <end position="201"/>
    </location>
</feature>
<evidence type="ECO:0000256" key="4">
    <source>
        <dbReference type="SAM" id="MobiDB-lite"/>
    </source>
</evidence>
<feature type="compositionally biased region" description="Low complexity" evidence="4">
    <location>
        <begin position="275"/>
        <end position="287"/>
    </location>
</feature>
<dbReference type="InterPro" id="IPR009071">
    <property type="entry name" value="HMG_box_dom"/>
</dbReference>
<dbReference type="GO" id="GO:0000981">
    <property type="term" value="F:DNA-binding transcription factor activity, RNA polymerase II-specific"/>
    <property type="evidence" value="ECO:0007669"/>
    <property type="project" value="TreeGrafter"/>
</dbReference>
<feature type="compositionally biased region" description="Polar residues" evidence="4">
    <location>
        <begin position="1"/>
        <end position="10"/>
    </location>
</feature>
<dbReference type="PANTHER" id="PTHR45789:SF2">
    <property type="entry name" value="FI18025P1"/>
    <property type="match status" value="1"/>
</dbReference>
<feature type="compositionally biased region" description="Gly residues" evidence="4">
    <location>
        <begin position="173"/>
        <end position="185"/>
    </location>
</feature>
<feature type="compositionally biased region" description="Low complexity" evidence="4">
    <location>
        <begin position="162"/>
        <end position="172"/>
    </location>
</feature>
<dbReference type="SMART" id="SM00398">
    <property type="entry name" value="HMG"/>
    <property type="match status" value="1"/>
</dbReference>
<dbReference type="GO" id="GO:0005634">
    <property type="term" value="C:nucleus"/>
    <property type="evidence" value="ECO:0007669"/>
    <property type="project" value="UniProtKB-UniRule"/>
</dbReference>
<keyword evidence="2 3" id="KW-0539">Nucleus</keyword>
<evidence type="ECO:0000313" key="7">
    <source>
        <dbReference type="Proteomes" id="UP001218218"/>
    </source>
</evidence>
<organism evidence="6 7">
    <name type="scientific">Mycena albidolilacea</name>
    <dbReference type="NCBI Taxonomy" id="1033008"/>
    <lineage>
        <taxon>Eukaryota</taxon>
        <taxon>Fungi</taxon>
        <taxon>Dikarya</taxon>
        <taxon>Basidiomycota</taxon>
        <taxon>Agaricomycotina</taxon>
        <taxon>Agaricomycetes</taxon>
        <taxon>Agaricomycetidae</taxon>
        <taxon>Agaricales</taxon>
        <taxon>Marasmiineae</taxon>
        <taxon>Mycenaceae</taxon>
        <taxon>Mycena</taxon>
    </lineage>
</organism>
<evidence type="ECO:0000259" key="5">
    <source>
        <dbReference type="PROSITE" id="PS50118"/>
    </source>
</evidence>
<dbReference type="SUPFAM" id="SSF47095">
    <property type="entry name" value="HMG-box"/>
    <property type="match status" value="1"/>
</dbReference>
<feature type="compositionally biased region" description="Low complexity" evidence="4">
    <location>
        <begin position="313"/>
        <end position="347"/>
    </location>
</feature>
<comment type="caution">
    <text evidence="6">The sequence shown here is derived from an EMBL/GenBank/DDBJ whole genome shotgun (WGS) entry which is preliminary data.</text>
</comment>
<feature type="domain" description="HMG box" evidence="5">
    <location>
        <begin position="34"/>
        <end position="102"/>
    </location>
</feature>
<evidence type="ECO:0000313" key="6">
    <source>
        <dbReference type="EMBL" id="KAJ7347882.1"/>
    </source>
</evidence>
<keyword evidence="7" id="KW-1185">Reference proteome</keyword>
<dbReference type="PANTHER" id="PTHR45789">
    <property type="entry name" value="FI18025P1"/>
    <property type="match status" value="1"/>
</dbReference>
<feature type="DNA-binding region" description="HMG box" evidence="3">
    <location>
        <begin position="34"/>
        <end position="102"/>
    </location>
</feature>
<feature type="compositionally biased region" description="Basic residues" evidence="4">
    <location>
        <begin position="104"/>
        <end position="115"/>
    </location>
</feature>
<feature type="compositionally biased region" description="Low complexity" evidence="4">
    <location>
        <begin position="116"/>
        <end position="127"/>
    </location>
</feature>
<feature type="region of interest" description="Disordered" evidence="4">
    <location>
        <begin position="1"/>
        <end position="37"/>
    </location>
</feature>
<name>A0AAD7ERE5_9AGAR</name>
<proteinExistence type="predicted"/>
<dbReference type="Pfam" id="PF00505">
    <property type="entry name" value="HMG_box"/>
    <property type="match status" value="1"/>
</dbReference>
<sequence length="428" mass="45036">MHYHTASPQSDDYDDVPDEHSALTSQTLNPDGTPKRPMNAFMIFARRRRPQVSAEHQSMRTGEISKILSTEWKAMLPSEKQFYLAQAKQLKDTFNKKYPEYVYRRRPNNTRKKRPSASSASANAPSPDDAESNSSPDADAHPALPDPSSSRYPSGPYDQRHYSSPYASSSFAGAGGSYGGGGGYGHARTQSYNPYPPSSSGDAYRYESPRSQQLLNSPYYPPYDHNAPLPSAPLHGAGGLGSPNLGLRKAHSMASMPSGALSPPLGHAHHHHTHSASSASTSTSHPHSPLPSSPYYPGGGAHAQTPSYSPPLSTRYSPYASASSSHSSSHSSSATSASPVPAPHSTAYTAGSPPAQYGDYPPSSTSSTFSSSSSGYSGGSPYGAPRALTLPNPNSNSLGLSGGGLGMGGGLGVGVGGEDFYWRADKLL</sequence>
<feature type="compositionally biased region" description="Low complexity" evidence="4">
    <location>
        <begin position="134"/>
        <end position="150"/>
    </location>
</feature>
<dbReference type="Gene3D" id="1.10.30.10">
    <property type="entry name" value="High mobility group box domain"/>
    <property type="match status" value="1"/>
</dbReference>
<gene>
    <name evidence="6" type="ORF">DFH08DRAFT_1001181</name>
</gene>
<accession>A0AAD7ERE5</accession>
<dbReference type="GO" id="GO:0000978">
    <property type="term" value="F:RNA polymerase II cis-regulatory region sequence-specific DNA binding"/>
    <property type="evidence" value="ECO:0007669"/>
    <property type="project" value="TreeGrafter"/>
</dbReference>
<dbReference type="EMBL" id="JARIHO010000018">
    <property type="protein sequence ID" value="KAJ7347882.1"/>
    <property type="molecule type" value="Genomic_DNA"/>
</dbReference>
<dbReference type="Proteomes" id="UP001218218">
    <property type="component" value="Unassembled WGS sequence"/>
</dbReference>
<dbReference type="InterPro" id="IPR036910">
    <property type="entry name" value="HMG_box_dom_sf"/>
</dbReference>
<dbReference type="AlphaFoldDB" id="A0AAD7ERE5"/>
<dbReference type="InterPro" id="IPR051356">
    <property type="entry name" value="SOX/SOX-like_TF"/>
</dbReference>